<evidence type="ECO:0000256" key="1">
    <source>
        <dbReference type="SAM" id="Phobius"/>
    </source>
</evidence>
<organism evidence="2">
    <name type="scientific">hydrothermal vent metagenome</name>
    <dbReference type="NCBI Taxonomy" id="652676"/>
    <lineage>
        <taxon>unclassified sequences</taxon>
        <taxon>metagenomes</taxon>
        <taxon>ecological metagenomes</taxon>
    </lineage>
</organism>
<dbReference type="EMBL" id="FPHE01000151">
    <property type="protein sequence ID" value="SFV66388.1"/>
    <property type="molecule type" value="Genomic_DNA"/>
</dbReference>
<keyword evidence="1" id="KW-1133">Transmembrane helix</keyword>
<sequence>MFESTPIIIITVIVLSALIGGIIGNILSRVSYQGSKEDIDSESSKTFHVDRATGIVSDATSIKYSR</sequence>
<dbReference type="AlphaFoldDB" id="A0A1W1CKI7"/>
<gene>
    <name evidence="2" type="ORF">MNB_SV-12-1957</name>
</gene>
<feature type="transmembrane region" description="Helical" evidence="1">
    <location>
        <begin position="6"/>
        <end position="27"/>
    </location>
</feature>
<reference evidence="2" key="1">
    <citation type="submission" date="2016-10" db="EMBL/GenBank/DDBJ databases">
        <authorList>
            <person name="de Groot N.N."/>
        </authorList>
    </citation>
    <scope>NUCLEOTIDE SEQUENCE</scope>
</reference>
<keyword evidence="1" id="KW-0812">Transmembrane</keyword>
<accession>A0A1W1CKI7</accession>
<keyword evidence="1" id="KW-0472">Membrane</keyword>
<protein>
    <submittedName>
        <fullName evidence="2">Uncharacterized protein</fullName>
    </submittedName>
</protein>
<name>A0A1W1CKI7_9ZZZZ</name>
<proteinExistence type="predicted"/>
<evidence type="ECO:0000313" key="2">
    <source>
        <dbReference type="EMBL" id="SFV66388.1"/>
    </source>
</evidence>